<protein>
    <submittedName>
        <fullName evidence="2">Uncharacterized protein</fullName>
    </submittedName>
</protein>
<name>A0AAP6V860_ENTFL</name>
<evidence type="ECO:0000313" key="3">
    <source>
        <dbReference type="Proteomes" id="UP000429730"/>
    </source>
</evidence>
<evidence type="ECO:0000256" key="1">
    <source>
        <dbReference type="SAM" id="Coils"/>
    </source>
</evidence>
<accession>A0AAP6V860</accession>
<gene>
    <name evidence="2" type="ORF">GTI81_16820</name>
</gene>
<keyword evidence="1" id="KW-0175">Coiled coil</keyword>
<feature type="coiled-coil region" evidence="1">
    <location>
        <begin position="63"/>
        <end position="90"/>
    </location>
</feature>
<reference evidence="2 3" key="1">
    <citation type="submission" date="2019-04" db="EMBL/GenBank/DDBJ databases">
        <title>Step-wise assembly of the neonatal virome modulated by breast feeding.</title>
        <authorList>
            <person name="Liang G."/>
            <person name="Bushman F."/>
        </authorList>
    </citation>
    <scope>NUCLEOTIDE SEQUENCE [LARGE SCALE GENOMIC DNA]</scope>
    <source>
        <strain evidence="2 3">E3754</strain>
    </source>
</reference>
<dbReference type="RefSeq" id="WP_160808531.1">
    <property type="nucleotide sequence ID" value="NZ_JACZAX010000023.1"/>
</dbReference>
<evidence type="ECO:0000313" key="2">
    <source>
        <dbReference type="EMBL" id="MXS54330.1"/>
    </source>
</evidence>
<comment type="caution">
    <text evidence="2">The sequence shown here is derived from an EMBL/GenBank/DDBJ whole genome shotgun (WGS) entry which is preliminary data.</text>
</comment>
<organism evidence="2 3">
    <name type="scientific">Enterococcus faecalis</name>
    <name type="common">Streptococcus faecalis</name>
    <dbReference type="NCBI Taxonomy" id="1351"/>
    <lineage>
        <taxon>Bacteria</taxon>
        <taxon>Bacillati</taxon>
        <taxon>Bacillota</taxon>
        <taxon>Bacilli</taxon>
        <taxon>Lactobacillales</taxon>
        <taxon>Enterococcaceae</taxon>
        <taxon>Enterococcus</taxon>
    </lineage>
</organism>
<sequence length="106" mass="12247">MKIWIDNVKGFLQGYSLVEQPKTIEVEVNEDFSDFFNYRWDGTSLIYDPDNVPEPVPTPPTELELLQKQNAELMKQVSQQNQVIQQTQRMTGELMKQVAELTKGAE</sequence>
<dbReference type="EMBL" id="WVTJ01000130">
    <property type="protein sequence ID" value="MXS54330.1"/>
    <property type="molecule type" value="Genomic_DNA"/>
</dbReference>
<dbReference type="Proteomes" id="UP000429730">
    <property type="component" value="Unassembled WGS sequence"/>
</dbReference>
<dbReference type="AlphaFoldDB" id="A0AAP6V860"/>
<proteinExistence type="predicted"/>